<protein>
    <submittedName>
        <fullName evidence="1">Uncharacterized protein</fullName>
    </submittedName>
</protein>
<dbReference type="EMBL" id="JXLN01011045">
    <property type="protein sequence ID" value="KPM06698.1"/>
    <property type="molecule type" value="Genomic_DNA"/>
</dbReference>
<proteinExistence type="predicted"/>
<gene>
    <name evidence="1" type="ORF">QR98_0051760</name>
</gene>
<evidence type="ECO:0000313" key="1">
    <source>
        <dbReference type="EMBL" id="KPM06698.1"/>
    </source>
</evidence>
<dbReference type="AlphaFoldDB" id="A0A132A6V7"/>
<dbReference type="Proteomes" id="UP000616769">
    <property type="component" value="Unassembled WGS sequence"/>
</dbReference>
<dbReference type="VEuPathDB" id="VectorBase:SSCA010062"/>
<accession>A0A132A6V7</accession>
<organism evidence="1 2">
    <name type="scientific">Sarcoptes scabiei</name>
    <name type="common">Itch mite</name>
    <name type="synonym">Acarus scabiei</name>
    <dbReference type="NCBI Taxonomy" id="52283"/>
    <lineage>
        <taxon>Eukaryota</taxon>
        <taxon>Metazoa</taxon>
        <taxon>Ecdysozoa</taxon>
        <taxon>Arthropoda</taxon>
        <taxon>Chelicerata</taxon>
        <taxon>Arachnida</taxon>
        <taxon>Acari</taxon>
        <taxon>Acariformes</taxon>
        <taxon>Sarcoptiformes</taxon>
        <taxon>Astigmata</taxon>
        <taxon>Psoroptidia</taxon>
        <taxon>Sarcoptoidea</taxon>
        <taxon>Sarcoptidae</taxon>
        <taxon>Sarcoptinae</taxon>
        <taxon>Sarcoptes</taxon>
    </lineage>
</organism>
<name>A0A132A6V7_SARSC</name>
<reference evidence="1 2" key="1">
    <citation type="journal article" date="2015" name="Parasit. Vectors">
        <title>Draft genome of the scabies mite.</title>
        <authorList>
            <person name="Rider S.D.Jr."/>
            <person name="Morgan M.S."/>
            <person name="Arlian L.G."/>
        </authorList>
    </citation>
    <scope>NUCLEOTIDE SEQUENCE [LARGE SCALE GENOMIC DNA]</scope>
    <source>
        <strain evidence="1">Arlian Lab</strain>
    </source>
</reference>
<comment type="caution">
    <text evidence="1">The sequence shown here is derived from an EMBL/GenBank/DDBJ whole genome shotgun (WGS) entry which is preliminary data.</text>
</comment>
<sequence length="73" mass="8497">MERYGMKLATKNRKDLFPLLFLQYDVLGYKYLSDGNSSNKFIFIISMFVGAVDGGVRNRTFLKTGTFQKRFEL</sequence>
<evidence type="ECO:0000313" key="2">
    <source>
        <dbReference type="Proteomes" id="UP000616769"/>
    </source>
</evidence>